<protein>
    <submittedName>
        <fullName evidence="2">Uncharacterized protein</fullName>
    </submittedName>
</protein>
<proteinExistence type="predicted"/>
<reference evidence="2 3" key="1">
    <citation type="submission" date="2021-07" db="EMBL/GenBank/DDBJ databases">
        <authorList>
            <person name="Palmer J.M."/>
        </authorList>
    </citation>
    <scope>NUCLEOTIDE SEQUENCE [LARGE SCALE GENOMIC DNA]</scope>
    <source>
        <strain evidence="2 3">AT_MEX2019</strain>
        <tissue evidence="2">Muscle</tissue>
    </source>
</reference>
<evidence type="ECO:0000313" key="2">
    <source>
        <dbReference type="EMBL" id="MED6241908.1"/>
    </source>
</evidence>
<feature type="compositionally biased region" description="Polar residues" evidence="1">
    <location>
        <begin position="1"/>
        <end position="13"/>
    </location>
</feature>
<accession>A0ABU7AV19</accession>
<comment type="caution">
    <text evidence="2">The sequence shown here is derived from an EMBL/GenBank/DDBJ whole genome shotgun (WGS) entry which is preliminary data.</text>
</comment>
<organism evidence="2 3">
    <name type="scientific">Ataeniobius toweri</name>
    <dbReference type="NCBI Taxonomy" id="208326"/>
    <lineage>
        <taxon>Eukaryota</taxon>
        <taxon>Metazoa</taxon>
        <taxon>Chordata</taxon>
        <taxon>Craniata</taxon>
        <taxon>Vertebrata</taxon>
        <taxon>Euteleostomi</taxon>
        <taxon>Actinopterygii</taxon>
        <taxon>Neopterygii</taxon>
        <taxon>Teleostei</taxon>
        <taxon>Neoteleostei</taxon>
        <taxon>Acanthomorphata</taxon>
        <taxon>Ovalentaria</taxon>
        <taxon>Atherinomorphae</taxon>
        <taxon>Cyprinodontiformes</taxon>
        <taxon>Goodeidae</taxon>
        <taxon>Ataeniobius</taxon>
    </lineage>
</organism>
<feature type="region of interest" description="Disordered" evidence="1">
    <location>
        <begin position="1"/>
        <end position="23"/>
    </location>
</feature>
<gene>
    <name evidence="2" type="ORF">ATANTOWER_029803</name>
</gene>
<dbReference type="Proteomes" id="UP001345963">
    <property type="component" value="Unassembled WGS sequence"/>
</dbReference>
<evidence type="ECO:0000313" key="3">
    <source>
        <dbReference type="Proteomes" id="UP001345963"/>
    </source>
</evidence>
<sequence>MCSTLSETQTESKSPAGIQTEIKFDSSRSGWGSRIQHLGQLSRRRARRPRVSLSSCPCRDLVFCSHRSRMRRNGL</sequence>
<name>A0ABU7AV19_9TELE</name>
<keyword evidence="3" id="KW-1185">Reference proteome</keyword>
<evidence type="ECO:0000256" key="1">
    <source>
        <dbReference type="SAM" id="MobiDB-lite"/>
    </source>
</evidence>
<dbReference type="EMBL" id="JAHUTI010030285">
    <property type="protein sequence ID" value="MED6241908.1"/>
    <property type="molecule type" value="Genomic_DNA"/>
</dbReference>